<dbReference type="Proteomes" id="UP001497744">
    <property type="component" value="Unassembled WGS sequence"/>
</dbReference>
<dbReference type="RefSeq" id="XP_067714482.1">
    <property type="nucleotide sequence ID" value="XM_067858381.1"/>
</dbReference>
<feature type="compositionally biased region" description="Basic and acidic residues" evidence="1">
    <location>
        <begin position="191"/>
        <end position="203"/>
    </location>
</feature>
<feature type="compositionally biased region" description="Gly residues" evidence="1">
    <location>
        <begin position="102"/>
        <end position="111"/>
    </location>
</feature>
<feature type="compositionally biased region" description="Low complexity" evidence="1">
    <location>
        <begin position="422"/>
        <end position="432"/>
    </location>
</feature>
<feature type="region of interest" description="Disordered" evidence="1">
    <location>
        <begin position="177"/>
        <end position="208"/>
    </location>
</feature>
<evidence type="ECO:0000313" key="2">
    <source>
        <dbReference type="EMBL" id="GIX62413.1"/>
    </source>
</evidence>
<organism evidence="2 3">
    <name type="scientific">Babesia caballi</name>
    <dbReference type="NCBI Taxonomy" id="5871"/>
    <lineage>
        <taxon>Eukaryota</taxon>
        <taxon>Sar</taxon>
        <taxon>Alveolata</taxon>
        <taxon>Apicomplexa</taxon>
        <taxon>Aconoidasida</taxon>
        <taxon>Piroplasmida</taxon>
        <taxon>Babesiidae</taxon>
        <taxon>Babesia</taxon>
    </lineage>
</organism>
<gene>
    <name evidence="2" type="ORF">BcabD6B2_18480</name>
</gene>
<reference evidence="2 3" key="1">
    <citation type="submission" date="2021-06" db="EMBL/GenBank/DDBJ databases">
        <title>Genome sequence of Babesia caballi.</title>
        <authorList>
            <person name="Yamagishi J."/>
            <person name="Kidaka T."/>
            <person name="Ochi A."/>
        </authorList>
    </citation>
    <scope>NUCLEOTIDE SEQUENCE [LARGE SCALE GENOMIC DNA]</scope>
    <source>
        <strain evidence="2">USDA-D6B2</strain>
    </source>
</reference>
<dbReference type="AlphaFoldDB" id="A0AAV4LQG4"/>
<dbReference type="EMBL" id="BPLF01000002">
    <property type="protein sequence ID" value="GIX62413.1"/>
    <property type="molecule type" value="Genomic_DNA"/>
</dbReference>
<name>A0AAV4LQG4_BABCB</name>
<feature type="compositionally biased region" description="Low complexity" evidence="1">
    <location>
        <begin position="116"/>
        <end position="125"/>
    </location>
</feature>
<feature type="region of interest" description="Disordered" evidence="1">
    <location>
        <begin position="266"/>
        <end position="285"/>
    </location>
</feature>
<evidence type="ECO:0000256" key="1">
    <source>
        <dbReference type="SAM" id="MobiDB-lite"/>
    </source>
</evidence>
<feature type="compositionally biased region" description="Basic and acidic residues" evidence="1">
    <location>
        <begin position="323"/>
        <end position="332"/>
    </location>
</feature>
<feature type="region of interest" description="Disordered" evidence="1">
    <location>
        <begin position="1"/>
        <end position="125"/>
    </location>
</feature>
<dbReference type="GeneID" id="94193894"/>
<protein>
    <submittedName>
        <fullName evidence="2">SAM-dependent methlyltransferase, putative</fullName>
    </submittedName>
</protein>
<feature type="region of interest" description="Disordered" evidence="1">
    <location>
        <begin position="407"/>
        <end position="438"/>
    </location>
</feature>
<comment type="caution">
    <text evidence="2">The sequence shown here is derived from an EMBL/GenBank/DDBJ whole genome shotgun (WGS) entry which is preliminary data.</text>
</comment>
<keyword evidence="3" id="KW-1185">Reference proteome</keyword>
<feature type="compositionally biased region" description="Gly residues" evidence="1">
    <location>
        <begin position="269"/>
        <end position="284"/>
    </location>
</feature>
<sequence length="1176" mass="117019">MGRGRERRLHVADDVPGEARVAIQDRPSAAALEEQVAPGPEEAVLRQDVGLPEAGAAPHSGRAESGGVAGEALGGEEGVAQLPVAADGEGRAEDVDVERLGDGQGEVGAAGEGDDAAGQSDGAGEAALRELVAQLAVAGAAEGEQPPGLSQKVEVAAAAPDEDLAALADGAVVQRADADGAHTQGGAAAEGHADEGGRGERAGGGDPALAVGVAAPAVERAVAEVQDGRKRYPGEEAGLARGGAQLPVAADGEGRAEAVDLVGVEDGQGEVGAAGEGGDGGGTRAAGRAELVQAGGPAVGREDCGVGGEEPTVGDDGAQQQLDRGEASREAEAPPNAAQRRCDGGGEPVDGEAGAKGGLDAADVGAQAESAPVGLALEVAADVLLNEGGGEVGDAAKTQVVQKANGDVPAPGSCDRGGGALAGPSLAGTGEEAAGGDDVLGDSEAAQVASDASAALGLAPLGEESAVAATAESHATPGLDGSGRGDAGVLVEDEVEDDGEANQGVGVLAGGEGLGLGLVAANVGLDAHDGSAAGLQVAAVAPDAEEAVERLGERLRGLAVLQKYLLQQHPAVLLQKDLGVANLVLAVGDAEVAHDARDGGPQVGAAGGGPALREGVEELVVANELLEGGAVGEAAVDRLDGLHDGEGDELAVHVARLDQQRLLLLVGLDAADKVRLRGAEAAHERADGGLELGAQELALHVAGLGGDALGAGAHDAVRGGVEQLDEGRAQLVLVLGDELVGVVDDAGGGVDHGEAADGALRGHEELALDLGLAARGELLGGAGLDEALLLQKREDGAVGLVEDLQHAGVVRVPYGGVVDAFRVVLGHLRGEHAVDEVLLEPLVGVVDQQLLVRVALEVLEAVDVEDADPPVGGVVELDDAVDLVDAELEQGAVQVLRQGADVDLGGWDGDGGGDAAALDGDDLGGERALGLLRVEAHQGAELLKVRLVGDRGGVLHAHGCHLGELDVAAEQDARDAAHEVLKGLVGEELQEFAAHRRELLHVVDAGRVAALALAQELVPLQRAEPEGLPLGGAQALEALVEDVVVALVLALELDARELQHVAADDAALESALGGDSDLDELAEPGAVVVAEGFGVAERLQYHVGAHHDLLHGVGGVARAVGEEGHQLLRRLGLACSRLPAHDARLALVPAEQAVHCALRHSVRVRGHVRGEAQGRV</sequence>
<accession>A0AAV4LQG4</accession>
<evidence type="ECO:0000313" key="3">
    <source>
        <dbReference type="Proteomes" id="UP001497744"/>
    </source>
</evidence>
<feature type="compositionally biased region" description="Gly residues" evidence="1">
    <location>
        <begin position="67"/>
        <end position="77"/>
    </location>
</feature>
<feature type="region of interest" description="Disordered" evidence="1">
    <location>
        <begin position="295"/>
        <end position="358"/>
    </location>
</feature>
<feature type="compositionally biased region" description="Basic and acidic residues" evidence="1">
    <location>
        <begin position="88"/>
        <end position="101"/>
    </location>
</feature>
<proteinExistence type="predicted"/>